<dbReference type="InterPro" id="IPR001623">
    <property type="entry name" value="DnaJ_domain"/>
</dbReference>
<dbReference type="Proteomes" id="UP000051213">
    <property type="component" value="Unassembled WGS sequence"/>
</dbReference>
<evidence type="ECO:0000256" key="2">
    <source>
        <dbReference type="ARBA" id="ARBA00023186"/>
    </source>
</evidence>
<dbReference type="InterPro" id="IPR009073">
    <property type="entry name" value="HscB_oligo_C"/>
</dbReference>
<accession>A0A0R2U7N8</accession>
<keyword evidence="2 4" id="KW-0143">Chaperone</keyword>
<evidence type="ECO:0000256" key="4">
    <source>
        <dbReference type="HAMAP-Rule" id="MF_00682"/>
    </source>
</evidence>
<dbReference type="PANTHER" id="PTHR14021:SF15">
    <property type="entry name" value="IRON-SULFUR CLUSTER CO-CHAPERONE PROTEIN HSCB"/>
    <property type="match status" value="1"/>
</dbReference>
<dbReference type="GO" id="GO:0051087">
    <property type="term" value="F:protein-folding chaperone binding"/>
    <property type="evidence" value="ECO:0007669"/>
    <property type="project" value="InterPro"/>
</dbReference>
<dbReference type="EMBL" id="LICA01000083">
    <property type="protein sequence ID" value="KRO95548.1"/>
    <property type="molecule type" value="Genomic_DNA"/>
</dbReference>
<name>A0A0R2U7N8_9GAMM</name>
<dbReference type="Gene3D" id="1.20.1280.20">
    <property type="entry name" value="HscB, C-terminal domain"/>
    <property type="match status" value="1"/>
</dbReference>
<evidence type="ECO:0000256" key="3">
    <source>
        <dbReference type="ARBA" id="ARBA00025596"/>
    </source>
</evidence>
<dbReference type="HAMAP" id="MF_00682">
    <property type="entry name" value="HscB"/>
    <property type="match status" value="1"/>
</dbReference>
<evidence type="ECO:0000313" key="6">
    <source>
        <dbReference type="EMBL" id="KRO95548.1"/>
    </source>
</evidence>
<comment type="function">
    <text evidence="3 4">Co-chaperone involved in the maturation of iron-sulfur cluster-containing proteins. Seems to help targeting proteins to be folded toward HscA.</text>
</comment>
<feature type="domain" description="J" evidence="5">
    <location>
        <begin position="30"/>
        <end position="102"/>
    </location>
</feature>
<dbReference type="CDD" id="cd06257">
    <property type="entry name" value="DnaJ"/>
    <property type="match status" value="1"/>
</dbReference>
<evidence type="ECO:0000256" key="1">
    <source>
        <dbReference type="ARBA" id="ARBA00010476"/>
    </source>
</evidence>
<sequence>MWLRRELSRLTFAPLIKNSQSDGPLNFSSDFFAVFSIAPVWDVDLNDLGVRYRKLQQEFHPDRYATKSDIERRVAVQASSFINQAFDTLKSPLKRAQYLLTLKDTAVDQETHITSDAVFLMQQIELRETLSDISNKENPLQSIAALRIGVESSYSELQSEFQRQYESELFDDAFNAMVKMQFFAKLLVEIEQLEAELEDA</sequence>
<dbReference type="SUPFAM" id="SSF47144">
    <property type="entry name" value="HSC20 (HSCB), C-terminal oligomerisation domain"/>
    <property type="match status" value="1"/>
</dbReference>
<dbReference type="GO" id="GO:0051259">
    <property type="term" value="P:protein complex oligomerization"/>
    <property type="evidence" value="ECO:0007669"/>
    <property type="project" value="InterPro"/>
</dbReference>
<dbReference type="SMART" id="SM00271">
    <property type="entry name" value="DnaJ"/>
    <property type="match status" value="1"/>
</dbReference>
<dbReference type="NCBIfam" id="TIGR00714">
    <property type="entry name" value="hscB"/>
    <property type="match status" value="1"/>
</dbReference>
<comment type="caution">
    <text evidence="6">The sequence shown here is derived from an EMBL/GenBank/DDBJ whole genome shotgun (WGS) entry which is preliminary data.</text>
</comment>
<dbReference type="PROSITE" id="PS50076">
    <property type="entry name" value="DNAJ_2"/>
    <property type="match status" value="1"/>
</dbReference>
<evidence type="ECO:0000259" key="5">
    <source>
        <dbReference type="PROSITE" id="PS50076"/>
    </source>
</evidence>
<dbReference type="GO" id="GO:0001671">
    <property type="term" value="F:ATPase activator activity"/>
    <property type="evidence" value="ECO:0007669"/>
    <property type="project" value="InterPro"/>
</dbReference>
<organism evidence="6 7">
    <name type="scientific">SAR92 bacterium BACL26 MAG-121220-bin70</name>
    <dbReference type="NCBI Taxonomy" id="1655626"/>
    <lineage>
        <taxon>Bacteria</taxon>
        <taxon>Pseudomonadati</taxon>
        <taxon>Pseudomonadota</taxon>
        <taxon>Gammaproteobacteria</taxon>
        <taxon>Cellvibrionales</taxon>
        <taxon>Porticoccaceae</taxon>
        <taxon>SAR92 clade</taxon>
    </lineage>
</organism>
<dbReference type="InterPro" id="IPR036386">
    <property type="entry name" value="HscB_C_sf"/>
</dbReference>
<dbReference type="GO" id="GO:0006457">
    <property type="term" value="P:protein folding"/>
    <property type="evidence" value="ECO:0007669"/>
    <property type="project" value="UniProtKB-UniRule"/>
</dbReference>
<dbReference type="GO" id="GO:0044571">
    <property type="term" value="P:[2Fe-2S] cluster assembly"/>
    <property type="evidence" value="ECO:0007669"/>
    <property type="project" value="InterPro"/>
</dbReference>
<comment type="similarity">
    <text evidence="1 4">Belongs to the HscB family.</text>
</comment>
<gene>
    <name evidence="4" type="primary">hscB</name>
    <name evidence="6" type="ORF">ABS24_06545</name>
</gene>
<evidence type="ECO:0000313" key="7">
    <source>
        <dbReference type="Proteomes" id="UP000051213"/>
    </source>
</evidence>
<proteinExistence type="inferred from homology"/>
<dbReference type="Gene3D" id="1.10.287.110">
    <property type="entry name" value="DnaJ domain"/>
    <property type="match status" value="1"/>
</dbReference>
<dbReference type="SUPFAM" id="SSF46565">
    <property type="entry name" value="Chaperone J-domain"/>
    <property type="match status" value="1"/>
</dbReference>
<protein>
    <recommendedName>
        <fullName evidence="4">Co-chaperone protein HscB homolog</fullName>
    </recommendedName>
</protein>
<dbReference type="PANTHER" id="PTHR14021">
    <property type="entry name" value="IRON-SULFUR CLUSTER CO-CHAPERONE PROTEIN HSCB"/>
    <property type="match status" value="1"/>
</dbReference>
<comment type="subunit">
    <text evidence="4">Interacts with HscA and stimulates its ATPase activity.</text>
</comment>
<reference evidence="6 7" key="1">
    <citation type="submission" date="2015-10" db="EMBL/GenBank/DDBJ databases">
        <title>Metagenome-Assembled Genomes uncover a global brackish microbiome.</title>
        <authorList>
            <person name="Hugerth L.W."/>
            <person name="Larsson J."/>
            <person name="Alneberg J."/>
            <person name="Lindh M.V."/>
            <person name="Legrand C."/>
            <person name="Pinhassi J."/>
            <person name="Andersson A.F."/>
        </authorList>
    </citation>
    <scope>NUCLEOTIDE SEQUENCE [LARGE SCALE GENOMIC DNA]</scope>
    <source>
        <strain evidence="6">BACL26 MAG-121220-bin70</strain>
    </source>
</reference>
<dbReference type="Pfam" id="PF07743">
    <property type="entry name" value="HSCB_C"/>
    <property type="match status" value="1"/>
</dbReference>
<dbReference type="InterPro" id="IPR004640">
    <property type="entry name" value="HscB"/>
</dbReference>
<dbReference type="InterPro" id="IPR036869">
    <property type="entry name" value="J_dom_sf"/>
</dbReference>
<dbReference type="AlphaFoldDB" id="A0A0R2U7N8"/>